<sequence>MSMHSFAQELDKEWFSGKIYLVNGGMIEGLLQVDLQKDFILVKKANRLQTFNAQQVEYVDYVDHVESRIRSYYSLIHRVKHREKHMFFELLKQGDVSLLSREKYVTDYGNLNRSFYSSSRSRNEPVPKEEYYILDKNNRLQLFTGEKNQLLTIMQDNHKAMEKFISSEKLQMDRRVDLLKIFYYYHHLKELQVKEADSEES</sequence>
<dbReference type="EMBL" id="JAUKPO010000015">
    <property type="protein sequence ID" value="MDO1448930.1"/>
    <property type="molecule type" value="Genomic_DNA"/>
</dbReference>
<proteinExistence type="predicted"/>
<organism evidence="1 2">
    <name type="scientific">Rhodocytophaga aerolata</name>
    <dbReference type="NCBI Taxonomy" id="455078"/>
    <lineage>
        <taxon>Bacteria</taxon>
        <taxon>Pseudomonadati</taxon>
        <taxon>Bacteroidota</taxon>
        <taxon>Cytophagia</taxon>
        <taxon>Cytophagales</taxon>
        <taxon>Rhodocytophagaceae</taxon>
        <taxon>Rhodocytophaga</taxon>
    </lineage>
</organism>
<accession>A0ABT8RDZ8</accession>
<gene>
    <name evidence="1" type="ORF">Q0590_21815</name>
</gene>
<dbReference type="RefSeq" id="WP_302039732.1">
    <property type="nucleotide sequence ID" value="NZ_JAUKPO010000015.1"/>
</dbReference>
<protein>
    <submittedName>
        <fullName evidence="1">Uncharacterized protein</fullName>
    </submittedName>
</protein>
<evidence type="ECO:0000313" key="1">
    <source>
        <dbReference type="EMBL" id="MDO1448930.1"/>
    </source>
</evidence>
<comment type="caution">
    <text evidence="1">The sequence shown here is derived from an EMBL/GenBank/DDBJ whole genome shotgun (WGS) entry which is preliminary data.</text>
</comment>
<reference evidence="1" key="1">
    <citation type="submission" date="2023-07" db="EMBL/GenBank/DDBJ databases">
        <title>The genome sequence of Rhodocytophaga aerolata KACC 12507.</title>
        <authorList>
            <person name="Zhang X."/>
        </authorList>
    </citation>
    <scope>NUCLEOTIDE SEQUENCE</scope>
    <source>
        <strain evidence="1">KACC 12507</strain>
    </source>
</reference>
<evidence type="ECO:0000313" key="2">
    <source>
        <dbReference type="Proteomes" id="UP001168528"/>
    </source>
</evidence>
<name>A0ABT8RDZ8_9BACT</name>
<dbReference type="Proteomes" id="UP001168528">
    <property type="component" value="Unassembled WGS sequence"/>
</dbReference>
<keyword evidence="2" id="KW-1185">Reference proteome</keyword>